<reference evidence="3" key="2">
    <citation type="submission" date="2025-08" db="UniProtKB">
        <authorList>
            <consortium name="RefSeq"/>
        </authorList>
    </citation>
    <scope>IDENTIFICATION</scope>
    <source>
        <tissue evidence="3">Leaf</tissue>
    </source>
</reference>
<dbReference type="InterPro" id="IPR026153">
    <property type="entry name" value="Treslin"/>
</dbReference>
<dbReference type="PANTHER" id="PTHR21556">
    <property type="entry name" value="TRESLIN"/>
    <property type="match status" value="1"/>
</dbReference>
<dbReference type="GO" id="GO:0006260">
    <property type="term" value="P:DNA replication"/>
    <property type="evidence" value="ECO:0007669"/>
    <property type="project" value="InterPro"/>
</dbReference>
<gene>
    <name evidence="3" type="primary">LOC116195702</name>
</gene>
<evidence type="ECO:0000256" key="1">
    <source>
        <dbReference type="SAM" id="MobiDB-lite"/>
    </source>
</evidence>
<dbReference type="GO" id="GO:0033314">
    <property type="term" value="P:mitotic DNA replication checkpoint signaling"/>
    <property type="evidence" value="ECO:0007669"/>
    <property type="project" value="InterPro"/>
</dbReference>
<organism evidence="2 3">
    <name type="scientific">Punica granatum</name>
    <name type="common">Pomegranate</name>
    <dbReference type="NCBI Taxonomy" id="22663"/>
    <lineage>
        <taxon>Eukaryota</taxon>
        <taxon>Viridiplantae</taxon>
        <taxon>Streptophyta</taxon>
        <taxon>Embryophyta</taxon>
        <taxon>Tracheophyta</taxon>
        <taxon>Spermatophyta</taxon>
        <taxon>Magnoliopsida</taxon>
        <taxon>eudicotyledons</taxon>
        <taxon>Gunneridae</taxon>
        <taxon>Pentapetalae</taxon>
        <taxon>rosids</taxon>
        <taxon>malvids</taxon>
        <taxon>Myrtales</taxon>
        <taxon>Lythraceae</taxon>
        <taxon>Punica</taxon>
    </lineage>
</organism>
<dbReference type="GO" id="GO:0003682">
    <property type="term" value="F:chromatin binding"/>
    <property type="evidence" value="ECO:0007669"/>
    <property type="project" value="TreeGrafter"/>
</dbReference>
<evidence type="ECO:0000313" key="3">
    <source>
        <dbReference type="RefSeq" id="XP_031380871.1"/>
    </source>
</evidence>
<feature type="compositionally biased region" description="Polar residues" evidence="1">
    <location>
        <begin position="609"/>
        <end position="618"/>
    </location>
</feature>
<dbReference type="GeneID" id="116195702"/>
<dbReference type="GO" id="GO:0007095">
    <property type="term" value="P:mitotic G2 DNA damage checkpoint signaling"/>
    <property type="evidence" value="ECO:0007669"/>
    <property type="project" value="TreeGrafter"/>
</dbReference>
<dbReference type="AlphaFoldDB" id="A0A6P8CHE7"/>
<accession>A0A6P8CHE7</accession>
<dbReference type="OrthoDB" id="1913152at2759"/>
<feature type="region of interest" description="Disordered" evidence="1">
    <location>
        <begin position="839"/>
        <end position="883"/>
    </location>
</feature>
<proteinExistence type="predicted"/>
<dbReference type="RefSeq" id="XP_031380871.1">
    <property type="nucleotide sequence ID" value="XM_031525011.1"/>
</dbReference>
<dbReference type="GO" id="GO:0005634">
    <property type="term" value="C:nucleus"/>
    <property type="evidence" value="ECO:0007669"/>
    <property type="project" value="InterPro"/>
</dbReference>
<dbReference type="PANTHER" id="PTHR21556:SF2">
    <property type="entry name" value="TRESLIN"/>
    <property type="match status" value="1"/>
</dbReference>
<dbReference type="GO" id="GO:0030174">
    <property type="term" value="P:regulation of DNA-templated DNA replication initiation"/>
    <property type="evidence" value="ECO:0007669"/>
    <property type="project" value="TreeGrafter"/>
</dbReference>
<protein>
    <submittedName>
        <fullName evidence="3">Uncharacterized protein LOC116195702 isoform X1</fullName>
    </submittedName>
</protein>
<feature type="region of interest" description="Disordered" evidence="1">
    <location>
        <begin position="582"/>
        <end position="618"/>
    </location>
</feature>
<keyword evidence="2" id="KW-1185">Reference proteome</keyword>
<dbReference type="GO" id="GO:0010212">
    <property type="term" value="P:response to ionizing radiation"/>
    <property type="evidence" value="ECO:0007669"/>
    <property type="project" value="InterPro"/>
</dbReference>
<name>A0A6P8CHE7_PUNGR</name>
<dbReference type="Proteomes" id="UP000515151">
    <property type="component" value="Chromosome 2"/>
</dbReference>
<evidence type="ECO:0000313" key="2">
    <source>
        <dbReference type="Proteomes" id="UP000515151"/>
    </source>
</evidence>
<sequence>MATDPITDFSRTKRVVFLIDLDPLLRLQNADQYLTSVVSSAKTILSFPPLSSSLFSFKLFFSSLSPILSSSKLPASSLHLSFNDPCTTLLSLSQCLSSLPEFSQSSTTISSPRALNIAASLRQVLHDYTWDPVIVEDSLLGTSSPCNSAIRSNLVVLFSPIGRTRDWASQLIGVETEDEILSSVDQFGSKFCGVFKNVNSSFVSKDIHCSWVDVKYAPKCAEPEGLELVVNGIRSLGWGFCSTQSIFFGPMLVPFGLIYPSIGLPSKFSGFCGAQARVRSSLGLEITDVDGKPLECKLCGLQLVSLKNSVTLKNNDLFLCVESGNSHVGPHVGSGAWLEQFMGGTVKVEAVEKHGKFAEIKESSSEMILVQECSGKSEKDQEDDGGSEFFVDGMLQLLASEMGEFVRKSPPIWQIFLGFMYKEGYWALVSLTKPDGDRCFGVLKPFSIFSALISLTNEKPNLDDMVKNIRVGSRLQFIQKVGNQISGSKNAVLVEKNGSTNLKVEPSANKKNDRLVSTKSKKSHRTLGLFQDLTWSEFQKVELEGLDVRIDELYFARERRNSKKLKFLKCWAKQVKSYTCSGTSITDGPKPQTKTPKEMGNAAGEAHQASEQPISASDSLTAASRVQGEIAIDCGVENPEDVLRDIPNKIWKGLESKEVDLGILAQRLVNSSIYCLYQKPEMRDTSEGQFPSVNADDDCLNKVTSEVTGLLLREAKDLSEKNKSRDILSPAMDQDTLACVVREYELQILFRMEILRSEISAAIKDSVKQKFIKQICSLLEYIQSHLEGFFSDWSLHNYVEKIIKSRYSGDLEEVVHQIYSKMDLLLFDQEDDEVPNSLLNSEEESGQSWRDITEKGNGEVGRNGGLISAESESQPRPRKRFTWRNEERDERLIKARERRERARRVASYTSWVPDLQRVWAPKQQLNATKAKPEPSTKQSKRMGKGSVARDIVCETPLTVNKRPCLQRNESPDQDSVVHRSGPIPKALFPVD</sequence>
<reference evidence="2" key="1">
    <citation type="journal article" date="2020" name="Plant Biotechnol. J.">
        <title>The pomegranate (Punica granatum L.) draft genome dissects genetic divergence between soft- and hard-seeded cultivars.</title>
        <authorList>
            <person name="Luo X."/>
            <person name="Li H."/>
            <person name="Wu Z."/>
            <person name="Yao W."/>
            <person name="Zhao P."/>
            <person name="Cao D."/>
            <person name="Yu H."/>
            <person name="Li K."/>
            <person name="Poudel K."/>
            <person name="Zhao D."/>
            <person name="Zhang F."/>
            <person name="Xia X."/>
            <person name="Chen L."/>
            <person name="Wang Q."/>
            <person name="Jing D."/>
            <person name="Cao S."/>
        </authorList>
    </citation>
    <scope>NUCLEOTIDE SEQUENCE [LARGE SCALE GENOMIC DNA]</scope>
    <source>
        <strain evidence="2">cv. Tunisia</strain>
    </source>
</reference>
<feature type="region of interest" description="Disordered" evidence="1">
    <location>
        <begin position="963"/>
        <end position="991"/>
    </location>
</feature>
<feature type="region of interest" description="Disordered" evidence="1">
    <location>
        <begin position="923"/>
        <end position="950"/>
    </location>
</feature>